<dbReference type="Gene3D" id="2.40.160.200">
    <property type="entry name" value="LURP1-related"/>
    <property type="match status" value="1"/>
</dbReference>
<evidence type="ECO:0000256" key="1">
    <source>
        <dbReference type="ARBA" id="ARBA00005437"/>
    </source>
</evidence>
<accession>A0A6G0W7E3</accession>
<reference evidence="2 3" key="1">
    <citation type="submission" date="2019-07" db="EMBL/GenBank/DDBJ databases">
        <title>Genomics analysis of Aphanomyces spp. identifies a new class of oomycete effector associated with host adaptation.</title>
        <authorList>
            <person name="Gaulin E."/>
        </authorList>
    </citation>
    <scope>NUCLEOTIDE SEQUENCE [LARGE SCALE GENOMIC DNA]</scope>
    <source>
        <strain evidence="2 3">ATCC 201684</strain>
    </source>
</reference>
<dbReference type="Proteomes" id="UP000481153">
    <property type="component" value="Unassembled WGS sequence"/>
</dbReference>
<evidence type="ECO:0000313" key="3">
    <source>
        <dbReference type="Proteomes" id="UP000481153"/>
    </source>
</evidence>
<dbReference type="AlphaFoldDB" id="A0A6G0W7E3"/>
<evidence type="ECO:0000313" key="2">
    <source>
        <dbReference type="EMBL" id="KAF0723053.1"/>
    </source>
</evidence>
<dbReference type="PANTHER" id="PTHR31087">
    <property type="match status" value="1"/>
</dbReference>
<dbReference type="Pfam" id="PF04525">
    <property type="entry name" value="LOR"/>
    <property type="match status" value="1"/>
</dbReference>
<dbReference type="SUPFAM" id="SSF54518">
    <property type="entry name" value="Tubby C-terminal domain-like"/>
    <property type="match status" value="1"/>
</dbReference>
<dbReference type="InterPro" id="IPR025659">
    <property type="entry name" value="Tubby-like_C"/>
</dbReference>
<proteinExistence type="inferred from homology"/>
<name>A0A6G0W7E3_9STRA</name>
<dbReference type="InterPro" id="IPR038595">
    <property type="entry name" value="LOR_sf"/>
</dbReference>
<dbReference type="PANTHER" id="PTHR31087:SF85">
    <property type="entry name" value="PROTEIN LURP-ONE-RELATED 7"/>
    <property type="match status" value="1"/>
</dbReference>
<comment type="similarity">
    <text evidence="1">Belongs to the LOR family.</text>
</comment>
<keyword evidence="3" id="KW-1185">Reference proteome</keyword>
<dbReference type="VEuPathDB" id="FungiDB:AeMF1_018635"/>
<sequence>MARSMPSYDETMLKPLPSMISILDAKFTTWTPLQLKFKPHLVSWSIVDAATDELYFRSTGAWSTRRLLDQRDNVVAVSKVHFFTMEHRRDVYTTDKRDLCVMSCSVSSASSRLNCLVVVTITRQQYSFDVEGNWKQRQASIRCNDHIVAKTKRQSWLQNDLQVEIVPGMDAAFIALLCLMLERAARDDHRRRLAGMSGGLS</sequence>
<evidence type="ECO:0008006" key="4">
    <source>
        <dbReference type="Google" id="ProtNLM"/>
    </source>
</evidence>
<organism evidence="2 3">
    <name type="scientific">Aphanomyces euteiches</name>
    <dbReference type="NCBI Taxonomy" id="100861"/>
    <lineage>
        <taxon>Eukaryota</taxon>
        <taxon>Sar</taxon>
        <taxon>Stramenopiles</taxon>
        <taxon>Oomycota</taxon>
        <taxon>Saprolegniomycetes</taxon>
        <taxon>Saprolegniales</taxon>
        <taxon>Verrucalvaceae</taxon>
        <taxon>Aphanomyces</taxon>
    </lineage>
</organism>
<protein>
    <recommendedName>
        <fullName evidence="4">Tubby C-terminal domain-containing protein</fullName>
    </recommendedName>
</protein>
<gene>
    <name evidence="2" type="ORF">Ae201684_017924</name>
</gene>
<comment type="caution">
    <text evidence="2">The sequence shown here is derived from an EMBL/GenBank/DDBJ whole genome shotgun (WGS) entry which is preliminary data.</text>
</comment>
<dbReference type="InterPro" id="IPR007612">
    <property type="entry name" value="LOR"/>
</dbReference>
<dbReference type="EMBL" id="VJMJ01000317">
    <property type="protein sequence ID" value="KAF0723053.1"/>
    <property type="molecule type" value="Genomic_DNA"/>
</dbReference>